<name>A0A895YEI3_9ACTN</name>
<organism evidence="2 3">
    <name type="scientific">Natronosporangium hydrolyticum</name>
    <dbReference type="NCBI Taxonomy" id="2811111"/>
    <lineage>
        <taxon>Bacteria</taxon>
        <taxon>Bacillati</taxon>
        <taxon>Actinomycetota</taxon>
        <taxon>Actinomycetes</taxon>
        <taxon>Micromonosporales</taxon>
        <taxon>Micromonosporaceae</taxon>
        <taxon>Natronosporangium</taxon>
    </lineage>
</organism>
<feature type="transmembrane region" description="Helical" evidence="1">
    <location>
        <begin position="16"/>
        <end position="38"/>
    </location>
</feature>
<evidence type="ECO:0000313" key="2">
    <source>
        <dbReference type="EMBL" id="QSB16264.1"/>
    </source>
</evidence>
<evidence type="ECO:0000313" key="3">
    <source>
        <dbReference type="Proteomes" id="UP000662857"/>
    </source>
</evidence>
<proteinExistence type="predicted"/>
<feature type="transmembrane region" description="Helical" evidence="1">
    <location>
        <begin position="131"/>
        <end position="149"/>
    </location>
</feature>
<feature type="transmembrane region" description="Helical" evidence="1">
    <location>
        <begin position="58"/>
        <end position="83"/>
    </location>
</feature>
<keyword evidence="3" id="KW-1185">Reference proteome</keyword>
<protein>
    <recommendedName>
        <fullName evidence="4">DUF1648 domain-containing protein</fullName>
    </recommendedName>
</protein>
<feature type="transmembrane region" description="Helical" evidence="1">
    <location>
        <begin position="190"/>
        <end position="208"/>
    </location>
</feature>
<gene>
    <name evidence="2" type="ORF">JQS43_08210</name>
</gene>
<reference evidence="2" key="1">
    <citation type="submission" date="2021-02" db="EMBL/GenBank/DDBJ databases">
        <title>Natrosporangium hydrolyticum gen. nov., sp. nov, a haloalkaliphilic actinobacterium from a soda solonchak soil.</title>
        <authorList>
            <person name="Sorokin D.Y."/>
            <person name="Khijniak T.V."/>
            <person name="Zakharycheva A.P."/>
            <person name="Boueva O.V."/>
            <person name="Ariskina E.V."/>
            <person name="Hahnke R.L."/>
            <person name="Bunk B."/>
            <person name="Sproer C."/>
            <person name="Schumann P."/>
            <person name="Evtushenko L.I."/>
            <person name="Kublanov I.V."/>
        </authorList>
    </citation>
    <scope>NUCLEOTIDE SEQUENCE</scope>
    <source>
        <strain evidence="2">DSM 106523</strain>
    </source>
</reference>
<dbReference type="EMBL" id="CP070499">
    <property type="protein sequence ID" value="QSB16264.1"/>
    <property type="molecule type" value="Genomic_DNA"/>
</dbReference>
<dbReference type="AlphaFoldDB" id="A0A895YEI3"/>
<keyword evidence="1" id="KW-0812">Transmembrane</keyword>
<dbReference type="Proteomes" id="UP000662857">
    <property type="component" value="Chromosome"/>
</dbReference>
<dbReference type="RefSeq" id="WP_239678467.1">
    <property type="nucleotide sequence ID" value="NZ_CP070499.1"/>
</dbReference>
<accession>A0A895YEI3</accession>
<dbReference type="KEGG" id="nhy:JQS43_08210"/>
<keyword evidence="1" id="KW-0472">Membrane</keyword>
<feature type="transmembrane region" description="Helical" evidence="1">
    <location>
        <begin position="214"/>
        <end position="235"/>
    </location>
</feature>
<evidence type="ECO:0000256" key="1">
    <source>
        <dbReference type="SAM" id="Phobius"/>
    </source>
</evidence>
<sequence>MARVDEDARRSGPGRWLVGAGLAAAPIGVIGLTMLGWGDRLPDPMPSHWGRAGRVTETVALSSLVTVVTVLGSLGTLLAIGGAVGRRLPHQARRVLVAVGTTVSAFLAGLWVVTAWLSLDLTDPRQAGAPTWHLLVWLVGCGLLGVVAYRVTPSPMWPAATGLPPADALRADTGQLRDGGWRESYRLPRVILAAPLVLLVTAVVLTLATANVWVGLLLVVLAALLTPLCFGRLVLNQTGLRVEFGPWAWPALRVPVAQIARAEPTEVAAAEWGGWGYRMQGGGGRAVITRSGPAVRVTLSQDRYLVVSAAEPELLAGLINSLVEESRGSGAGREGPTP</sequence>
<evidence type="ECO:0008006" key="4">
    <source>
        <dbReference type="Google" id="ProtNLM"/>
    </source>
</evidence>
<feature type="transmembrane region" description="Helical" evidence="1">
    <location>
        <begin position="95"/>
        <end position="119"/>
    </location>
</feature>
<keyword evidence="1" id="KW-1133">Transmembrane helix</keyword>